<dbReference type="SUPFAM" id="SSF46689">
    <property type="entry name" value="Homeodomain-like"/>
    <property type="match status" value="1"/>
</dbReference>
<keyword evidence="6" id="KW-1185">Reference proteome</keyword>
<comment type="caution">
    <text evidence="5">The sequence shown here is derived from an EMBL/GenBank/DDBJ whole genome shotgun (WGS) entry which is preliminary data.</text>
</comment>
<sequence>MLNQEIQILTLNKLSTHASLRSGMAILTMNEFLWKVKKEGHFKNKFYAVFLFMDCTGSLQIDSQSFDLIPHQFFFLNYNQVYSFQDTGSCEGYALLFTKSFYNYIYTGNKVIKSDTALVEISPYITLKNESRKDQWQSFEELKKEYFSEKPLFKEVTCLLLKVFVLKYIRYSHKTSHINTQSDRKKTLVDEFNNLVNINFKELKTTSSYAEKLNITPNYLNAIIKESLDIPAGKIIKNRVVLEAERLLLHTTLSITEISYELGFNDKSHFGKYFKSEKGSSPNQYRKANMG</sequence>
<name>A0A3D9DN03_9FLAO</name>
<accession>A0A3D9DN03</accession>
<evidence type="ECO:0000256" key="1">
    <source>
        <dbReference type="ARBA" id="ARBA00023015"/>
    </source>
</evidence>
<dbReference type="GO" id="GO:0003700">
    <property type="term" value="F:DNA-binding transcription factor activity"/>
    <property type="evidence" value="ECO:0007669"/>
    <property type="project" value="InterPro"/>
</dbReference>
<dbReference type="InterPro" id="IPR009057">
    <property type="entry name" value="Homeodomain-like_sf"/>
</dbReference>
<keyword evidence="1" id="KW-0805">Transcription regulation</keyword>
<dbReference type="InterPro" id="IPR018060">
    <property type="entry name" value="HTH_AraC"/>
</dbReference>
<evidence type="ECO:0000313" key="6">
    <source>
        <dbReference type="Proteomes" id="UP000257030"/>
    </source>
</evidence>
<keyword evidence="3" id="KW-0804">Transcription</keyword>
<dbReference type="AlphaFoldDB" id="A0A3D9DN03"/>
<dbReference type="Pfam" id="PF12833">
    <property type="entry name" value="HTH_18"/>
    <property type="match status" value="1"/>
</dbReference>
<proteinExistence type="predicted"/>
<dbReference type="PANTHER" id="PTHR43280">
    <property type="entry name" value="ARAC-FAMILY TRANSCRIPTIONAL REGULATOR"/>
    <property type="match status" value="1"/>
</dbReference>
<evidence type="ECO:0000256" key="3">
    <source>
        <dbReference type="ARBA" id="ARBA00023163"/>
    </source>
</evidence>
<dbReference type="PROSITE" id="PS01124">
    <property type="entry name" value="HTH_ARAC_FAMILY_2"/>
    <property type="match status" value="1"/>
</dbReference>
<dbReference type="GO" id="GO:0043565">
    <property type="term" value="F:sequence-specific DNA binding"/>
    <property type="evidence" value="ECO:0007669"/>
    <property type="project" value="InterPro"/>
</dbReference>
<reference evidence="5 6" key="1">
    <citation type="journal article" date="2010" name="Syst. Appl. Microbiol.">
        <title>Four new species of Chryseobacterium from the rhizosphere of coastal sand dune plants, Chryseobacterium elymi sp. nov., Chryseobacterium hagamense sp. nov., Chryseobacterium lathyri sp. nov. and Chryseobacterium rhizosphaerae sp. nov.</title>
        <authorList>
            <person name="Cho S.H."/>
            <person name="Lee K.S."/>
            <person name="Shin D.S."/>
            <person name="Han J.H."/>
            <person name="Park K.S."/>
            <person name="Lee C.H."/>
            <person name="Park K.H."/>
            <person name="Kim S.B."/>
        </authorList>
    </citation>
    <scope>NUCLEOTIDE SEQUENCE [LARGE SCALE GENOMIC DNA]</scope>
    <source>
        <strain evidence="5 6">KCTC 22547</strain>
    </source>
</reference>
<evidence type="ECO:0000256" key="2">
    <source>
        <dbReference type="ARBA" id="ARBA00023125"/>
    </source>
</evidence>
<dbReference type="PRINTS" id="PR00032">
    <property type="entry name" value="HTHARAC"/>
</dbReference>
<evidence type="ECO:0000259" key="4">
    <source>
        <dbReference type="PROSITE" id="PS01124"/>
    </source>
</evidence>
<dbReference type="InterPro" id="IPR020449">
    <property type="entry name" value="Tscrpt_reg_AraC-type_HTH"/>
</dbReference>
<dbReference type="SMART" id="SM00342">
    <property type="entry name" value="HTH_ARAC"/>
    <property type="match status" value="1"/>
</dbReference>
<gene>
    <name evidence="5" type="ORF">DRF60_06255</name>
</gene>
<organism evidence="5 6">
    <name type="scientific">Chryseobacterium elymi</name>
    <dbReference type="NCBI Taxonomy" id="395936"/>
    <lineage>
        <taxon>Bacteria</taxon>
        <taxon>Pseudomonadati</taxon>
        <taxon>Bacteroidota</taxon>
        <taxon>Flavobacteriia</taxon>
        <taxon>Flavobacteriales</taxon>
        <taxon>Weeksellaceae</taxon>
        <taxon>Chryseobacterium group</taxon>
        <taxon>Chryseobacterium</taxon>
    </lineage>
</organism>
<dbReference type="RefSeq" id="WP_116011249.1">
    <property type="nucleotide sequence ID" value="NZ_QNUH01000004.1"/>
</dbReference>
<keyword evidence="2" id="KW-0238">DNA-binding</keyword>
<evidence type="ECO:0000313" key="5">
    <source>
        <dbReference type="EMBL" id="REC79425.1"/>
    </source>
</evidence>
<protein>
    <recommendedName>
        <fullName evidence="4">HTH araC/xylS-type domain-containing protein</fullName>
    </recommendedName>
</protein>
<feature type="domain" description="HTH araC/xylS-type" evidence="4">
    <location>
        <begin position="190"/>
        <end position="288"/>
    </location>
</feature>
<dbReference type="Gene3D" id="1.10.10.60">
    <property type="entry name" value="Homeodomain-like"/>
    <property type="match status" value="1"/>
</dbReference>
<dbReference type="PANTHER" id="PTHR43280:SF32">
    <property type="entry name" value="TRANSCRIPTIONAL REGULATORY PROTEIN"/>
    <property type="match status" value="1"/>
</dbReference>
<dbReference type="EMBL" id="QNUH01000004">
    <property type="protein sequence ID" value="REC79425.1"/>
    <property type="molecule type" value="Genomic_DNA"/>
</dbReference>
<dbReference type="OrthoDB" id="2585681at2"/>
<dbReference type="Proteomes" id="UP000257030">
    <property type="component" value="Unassembled WGS sequence"/>
</dbReference>